<evidence type="ECO:0000313" key="1">
    <source>
        <dbReference type="EMBL" id="RCV09189.1"/>
    </source>
</evidence>
<reference evidence="1" key="1">
    <citation type="journal article" date="2012" name="Nat. Biotechnol.">
        <title>Reference genome sequence of the model plant Setaria.</title>
        <authorList>
            <person name="Bennetzen J.L."/>
            <person name="Schmutz J."/>
            <person name="Wang H."/>
            <person name="Percifield R."/>
            <person name="Hawkins J."/>
            <person name="Pontaroli A.C."/>
            <person name="Estep M."/>
            <person name="Feng L."/>
            <person name="Vaughn J.N."/>
            <person name="Grimwood J."/>
            <person name="Jenkins J."/>
            <person name="Barry K."/>
            <person name="Lindquist E."/>
            <person name="Hellsten U."/>
            <person name="Deshpande S."/>
            <person name="Wang X."/>
            <person name="Wu X."/>
            <person name="Mitros T."/>
            <person name="Triplett J."/>
            <person name="Yang X."/>
            <person name="Ye C.Y."/>
            <person name="Mauro-Herrera M."/>
            <person name="Wang L."/>
            <person name="Li P."/>
            <person name="Sharma M."/>
            <person name="Sharma R."/>
            <person name="Ronald P.C."/>
            <person name="Panaud O."/>
            <person name="Kellogg E.A."/>
            <person name="Brutnell T.P."/>
            <person name="Doust A.N."/>
            <person name="Tuskan G.A."/>
            <person name="Rokhsar D."/>
            <person name="Devos K.M."/>
        </authorList>
    </citation>
    <scope>NUCLEOTIDE SEQUENCE [LARGE SCALE GENOMIC DNA]</scope>
    <source>
        <strain evidence="1">Yugu1</strain>
    </source>
</reference>
<dbReference type="AlphaFoldDB" id="A0A368PU86"/>
<dbReference type="PANTHER" id="PTHR33377:SF20">
    <property type="entry name" value="RX N-TERMINAL DOMAIN-CONTAINING PROTEIN"/>
    <property type="match status" value="1"/>
</dbReference>
<evidence type="ECO:0008006" key="2">
    <source>
        <dbReference type="Google" id="ProtNLM"/>
    </source>
</evidence>
<protein>
    <recommendedName>
        <fullName evidence="2">NB-ARC domain-containing protein</fullName>
    </recommendedName>
</protein>
<name>A0A368PU86_SETIT</name>
<dbReference type="OrthoDB" id="634934at2759"/>
<dbReference type="Gene3D" id="3.40.50.300">
    <property type="entry name" value="P-loop containing nucleotide triphosphate hydrolases"/>
    <property type="match status" value="1"/>
</dbReference>
<dbReference type="SUPFAM" id="SSF52540">
    <property type="entry name" value="P-loop containing nucleoside triphosphate hydrolases"/>
    <property type="match status" value="1"/>
</dbReference>
<sequence>MKTIISTIVDELGTRSLSFLIDRYFKPAPSRRTAYGDYNGCCCRFVLQLRRQRGGACITNQAMLQQLNMLRTVVYRCYYMLDTFIQLLPEEEDKKDHGVSPFLSLSKFSPAKRVCLSAASNTYLFMQKCMFGRQLEMERVITFLLHEEPPLGYSFGVLPIVGPGKVGNTTLVEHVCCDERVRNHFSHILFLSDNDFREEKQKILCDFGMDNDHIFLPIAAETTQYCVVHNYYWIVLDNEETPKLTMLEVLSGSVPPNGNFDFLVWKSQLPPYHNHIYSSEILDLECEVTRNKQGQKRKILS</sequence>
<reference evidence="1" key="2">
    <citation type="submission" date="2015-07" db="EMBL/GenBank/DDBJ databases">
        <authorList>
            <person name="Noorani M."/>
        </authorList>
    </citation>
    <scope>NUCLEOTIDE SEQUENCE</scope>
    <source>
        <strain evidence="1">Yugu1</strain>
    </source>
</reference>
<dbReference type="InterPro" id="IPR027417">
    <property type="entry name" value="P-loop_NTPase"/>
</dbReference>
<proteinExistence type="predicted"/>
<gene>
    <name evidence="1" type="ORF">SETIT_2G007400v2</name>
</gene>
<accession>A0A368PU86</accession>
<dbReference type="PANTHER" id="PTHR33377">
    <property type="entry name" value="OS10G0134700 PROTEIN-RELATED"/>
    <property type="match status" value="1"/>
</dbReference>
<dbReference type="EMBL" id="CM003529">
    <property type="protein sequence ID" value="RCV09189.1"/>
    <property type="molecule type" value="Genomic_DNA"/>
</dbReference>
<organism evidence="1">
    <name type="scientific">Setaria italica</name>
    <name type="common">Foxtail millet</name>
    <name type="synonym">Panicum italicum</name>
    <dbReference type="NCBI Taxonomy" id="4555"/>
    <lineage>
        <taxon>Eukaryota</taxon>
        <taxon>Viridiplantae</taxon>
        <taxon>Streptophyta</taxon>
        <taxon>Embryophyta</taxon>
        <taxon>Tracheophyta</taxon>
        <taxon>Spermatophyta</taxon>
        <taxon>Magnoliopsida</taxon>
        <taxon>Liliopsida</taxon>
        <taxon>Poales</taxon>
        <taxon>Poaceae</taxon>
        <taxon>PACMAD clade</taxon>
        <taxon>Panicoideae</taxon>
        <taxon>Panicodae</taxon>
        <taxon>Paniceae</taxon>
        <taxon>Cenchrinae</taxon>
        <taxon>Setaria</taxon>
    </lineage>
</organism>